<feature type="compositionally biased region" description="Low complexity" evidence="1">
    <location>
        <begin position="83"/>
        <end position="96"/>
    </location>
</feature>
<feature type="compositionally biased region" description="Basic and acidic residues" evidence="1">
    <location>
        <begin position="69"/>
        <end position="82"/>
    </location>
</feature>
<evidence type="ECO:0000256" key="1">
    <source>
        <dbReference type="SAM" id="MobiDB-lite"/>
    </source>
</evidence>
<organism evidence="2 3">
    <name type="scientific">Paramuricea clavata</name>
    <name type="common">Red gorgonian</name>
    <name type="synonym">Violescent sea-whip</name>
    <dbReference type="NCBI Taxonomy" id="317549"/>
    <lineage>
        <taxon>Eukaryota</taxon>
        <taxon>Metazoa</taxon>
        <taxon>Cnidaria</taxon>
        <taxon>Anthozoa</taxon>
        <taxon>Octocorallia</taxon>
        <taxon>Malacalcyonacea</taxon>
        <taxon>Plexauridae</taxon>
        <taxon>Paramuricea</taxon>
    </lineage>
</organism>
<accession>A0A7D9LEC3</accession>
<reference evidence="2" key="1">
    <citation type="submission" date="2020-04" db="EMBL/GenBank/DDBJ databases">
        <authorList>
            <person name="Alioto T."/>
            <person name="Alioto T."/>
            <person name="Gomez Garrido J."/>
        </authorList>
    </citation>
    <scope>NUCLEOTIDE SEQUENCE</scope>
    <source>
        <strain evidence="2">A484AB</strain>
    </source>
</reference>
<dbReference type="AlphaFoldDB" id="A0A7D9LEC3"/>
<dbReference type="OrthoDB" id="3263820at2759"/>
<dbReference type="Proteomes" id="UP001152795">
    <property type="component" value="Unassembled WGS sequence"/>
</dbReference>
<evidence type="ECO:0000313" key="3">
    <source>
        <dbReference type="Proteomes" id="UP001152795"/>
    </source>
</evidence>
<keyword evidence="3" id="KW-1185">Reference proteome</keyword>
<dbReference type="PANTHER" id="PTHR33053">
    <property type="entry name" value="PROTEIN, PUTATIVE-RELATED"/>
    <property type="match status" value="1"/>
</dbReference>
<feature type="region of interest" description="Disordered" evidence="1">
    <location>
        <begin position="27"/>
        <end position="100"/>
    </location>
</feature>
<comment type="caution">
    <text evidence="2">The sequence shown here is derived from an EMBL/GenBank/DDBJ whole genome shotgun (WGS) entry which is preliminary data.</text>
</comment>
<sequence>MEYRRNWAAANRTLRNANVTMPLNHEDDDLFELSPHTSPLRNSDNESDLEQDEPSPKCARTSPQPSLPLHDDVDSDVIERNDGSSSNSEDVNVNDDSLCEGTNGHPDLPACARTLLHTSRSISIQKKSGMEYVYFPLAAQLLHHFKRYPAETVRGMDTLEISLNVDGLPLFKSSSTNLWPVLCAIVNVKPIIVFPVVLTCGSSKPKDLEFLEELINDLDNILKDGVQDGDRVLSVSLRCVVCDAPARALVKGTKLCSGYFGCDKCAQKGLWVGRVTYPQIKNVELRTDASFRQQVNEEHHHCVSPFCNLPVDVVKKFPIDYMHQLCLGVMRKLILAWMRGKRDVRMSAGHVEAVSKKLVELKPFVPTVFARKPRGLAESDRWKATEFSVASSILVSPALAQSHKDYAKQLMEYFVEQGKLLYGDEFLVYNVHSMIHLADVVGEFGSLDACSSFPFENYMQKLKRLVRSGRNPIAQIAKRMSEYSGTVEDTRQCFPVG</sequence>
<proteinExistence type="predicted"/>
<evidence type="ECO:0000313" key="2">
    <source>
        <dbReference type="EMBL" id="CAB4028785.1"/>
    </source>
</evidence>
<dbReference type="EMBL" id="CACRXK020015724">
    <property type="protein sequence ID" value="CAB4028785.1"/>
    <property type="molecule type" value="Genomic_DNA"/>
</dbReference>
<name>A0A7D9LEC3_PARCT</name>
<protein>
    <submittedName>
        <fullName evidence="2">Uncharacterized protein</fullName>
    </submittedName>
</protein>
<gene>
    <name evidence="2" type="ORF">PACLA_8A057093</name>
</gene>